<proteinExistence type="predicted"/>
<organism evidence="1 2">
    <name type="scientific">Chondromyces crocatus</name>
    <dbReference type="NCBI Taxonomy" id="52"/>
    <lineage>
        <taxon>Bacteria</taxon>
        <taxon>Pseudomonadati</taxon>
        <taxon>Myxococcota</taxon>
        <taxon>Polyangia</taxon>
        <taxon>Polyangiales</taxon>
        <taxon>Polyangiaceae</taxon>
        <taxon>Chondromyces</taxon>
    </lineage>
</organism>
<accession>A0A0K1ETD4</accession>
<reference evidence="1 2" key="1">
    <citation type="submission" date="2015-07" db="EMBL/GenBank/DDBJ databases">
        <title>Genome analysis of myxobacterium Chondromyces crocatus Cm c5 reveals a high potential for natural compound synthesis and the genetic basis for the loss of fruiting body formation.</title>
        <authorList>
            <person name="Zaburannyi N."/>
            <person name="Bunk B."/>
            <person name="Maier J."/>
            <person name="Overmann J."/>
            <person name="Mueller R."/>
        </authorList>
    </citation>
    <scope>NUCLEOTIDE SEQUENCE [LARGE SCALE GENOMIC DNA]</scope>
    <source>
        <strain evidence="1 2">Cm c5</strain>
    </source>
</reference>
<evidence type="ECO:0000313" key="2">
    <source>
        <dbReference type="Proteomes" id="UP000067626"/>
    </source>
</evidence>
<sequence length="60" mass="6464">MQRRCVNVAASVAMKKVRVALGEAGARRTGRQAPRALAAIQVPLKSAPLKFAVTKSQFTR</sequence>
<dbReference type="AlphaFoldDB" id="A0A0K1ETD4"/>
<keyword evidence="2" id="KW-1185">Reference proteome</keyword>
<dbReference type="KEGG" id="ccro:CMC5_081300"/>
<protein>
    <submittedName>
        <fullName evidence="1">Uncharacterized protein</fullName>
    </submittedName>
</protein>
<gene>
    <name evidence="1" type="ORF">CMC5_081300</name>
</gene>
<evidence type="ECO:0000313" key="1">
    <source>
        <dbReference type="EMBL" id="AKT43893.1"/>
    </source>
</evidence>
<dbReference type="Proteomes" id="UP000067626">
    <property type="component" value="Chromosome"/>
</dbReference>
<name>A0A0K1ETD4_CHOCO</name>
<dbReference type="EMBL" id="CP012159">
    <property type="protein sequence ID" value="AKT43893.1"/>
    <property type="molecule type" value="Genomic_DNA"/>
</dbReference>